<dbReference type="SUPFAM" id="SSF50249">
    <property type="entry name" value="Nucleic acid-binding proteins"/>
    <property type="match status" value="1"/>
</dbReference>
<evidence type="ECO:0000256" key="1">
    <source>
        <dbReference type="ARBA" id="ARBA00022555"/>
    </source>
</evidence>
<protein>
    <submittedName>
        <fullName evidence="5">Molecular chaperone</fullName>
    </submittedName>
</protein>
<accession>A0A916UK56</accession>
<organism evidence="5 6">
    <name type="scientific">Undibacterium terreum</name>
    <dbReference type="NCBI Taxonomy" id="1224302"/>
    <lineage>
        <taxon>Bacteria</taxon>
        <taxon>Pseudomonadati</taxon>
        <taxon>Pseudomonadota</taxon>
        <taxon>Betaproteobacteria</taxon>
        <taxon>Burkholderiales</taxon>
        <taxon>Oxalobacteraceae</taxon>
        <taxon>Undibacterium</taxon>
    </lineage>
</organism>
<evidence type="ECO:0000259" key="4">
    <source>
        <dbReference type="PROSITE" id="PS50886"/>
    </source>
</evidence>
<dbReference type="PROSITE" id="PS50886">
    <property type="entry name" value="TRBD"/>
    <property type="match status" value="1"/>
</dbReference>
<keyword evidence="2 3" id="KW-0694">RNA-binding</keyword>
<evidence type="ECO:0000313" key="6">
    <source>
        <dbReference type="Proteomes" id="UP000637423"/>
    </source>
</evidence>
<sequence>MTPIEAFELLDLRTGRITQVELNREAIKPAYKIWIDFGELGVKTTSGQYTGLYQPEELINKMVVCAVNLGKRRIAGFTSEVLMLGVPQGPGEVVYLSTERSVSPGTRVF</sequence>
<dbReference type="PANTHER" id="PTHR11586:SF37">
    <property type="entry name" value="TRNA-BINDING DOMAIN-CONTAINING PROTEIN"/>
    <property type="match status" value="1"/>
</dbReference>
<reference evidence="5" key="2">
    <citation type="submission" date="2020-09" db="EMBL/GenBank/DDBJ databases">
        <authorList>
            <person name="Sun Q."/>
            <person name="Zhou Y."/>
        </authorList>
    </citation>
    <scope>NUCLEOTIDE SEQUENCE</scope>
    <source>
        <strain evidence="5">CGMCC 1.10998</strain>
    </source>
</reference>
<dbReference type="Pfam" id="PF01588">
    <property type="entry name" value="tRNA_bind"/>
    <property type="match status" value="1"/>
</dbReference>
<dbReference type="NCBIfam" id="TIGR02222">
    <property type="entry name" value="chap_CsaA"/>
    <property type="match status" value="1"/>
</dbReference>
<dbReference type="GO" id="GO:0000049">
    <property type="term" value="F:tRNA binding"/>
    <property type="evidence" value="ECO:0007669"/>
    <property type="project" value="UniProtKB-UniRule"/>
</dbReference>
<keyword evidence="6" id="KW-1185">Reference proteome</keyword>
<proteinExistence type="predicted"/>
<comment type="caution">
    <text evidence="5">The sequence shown here is derived from an EMBL/GenBank/DDBJ whole genome shotgun (WGS) entry which is preliminary data.</text>
</comment>
<dbReference type="EMBL" id="BMED01000002">
    <property type="protein sequence ID" value="GGC75602.1"/>
    <property type="molecule type" value="Genomic_DNA"/>
</dbReference>
<keyword evidence="1 3" id="KW-0820">tRNA-binding</keyword>
<dbReference type="RefSeq" id="WP_188566241.1">
    <property type="nucleotide sequence ID" value="NZ_BMED01000002.1"/>
</dbReference>
<name>A0A916UK56_9BURK</name>
<reference evidence="5" key="1">
    <citation type="journal article" date="2014" name="Int. J. Syst. Evol. Microbiol.">
        <title>Complete genome sequence of Corynebacterium casei LMG S-19264T (=DSM 44701T), isolated from a smear-ripened cheese.</title>
        <authorList>
            <consortium name="US DOE Joint Genome Institute (JGI-PGF)"/>
            <person name="Walter F."/>
            <person name="Albersmeier A."/>
            <person name="Kalinowski J."/>
            <person name="Ruckert C."/>
        </authorList>
    </citation>
    <scope>NUCLEOTIDE SEQUENCE</scope>
    <source>
        <strain evidence="5">CGMCC 1.10998</strain>
    </source>
</reference>
<dbReference type="Gene3D" id="2.40.50.140">
    <property type="entry name" value="Nucleic acid-binding proteins"/>
    <property type="match status" value="1"/>
</dbReference>
<evidence type="ECO:0000256" key="3">
    <source>
        <dbReference type="PROSITE-ProRule" id="PRU00209"/>
    </source>
</evidence>
<dbReference type="InterPro" id="IPR012340">
    <property type="entry name" value="NA-bd_OB-fold"/>
</dbReference>
<dbReference type="InterPro" id="IPR002547">
    <property type="entry name" value="tRNA-bd_dom"/>
</dbReference>
<evidence type="ECO:0000313" key="5">
    <source>
        <dbReference type="EMBL" id="GGC75602.1"/>
    </source>
</evidence>
<dbReference type="Proteomes" id="UP000637423">
    <property type="component" value="Unassembled WGS sequence"/>
</dbReference>
<feature type="domain" description="TRNA-binding" evidence="4">
    <location>
        <begin position="6"/>
        <end position="109"/>
    </location>
</feature>
<dbReference type="InterPro" id="IPR008231">
    <property type="entry name" value="CsaA"/>
</dbReference>
<dbReference type="NCBIfam" id="NF007494">
    <property type="entry name" value="PRK10089.1-3"/>
    <property type="match status" value="1"/>
</dbReference>
<dbReference type="AlphaFoldDB" id="A0A916UK56"/>
<dbReference type="InterPro" id="IPR051270">
    <property type="entry name" value="Tyrosine-tRNA_ligase_regulator"/>
</dbReference>
<evidence type="ECO:0000256" key="2">
    <source>
        <dbReference type="ARBA" id="ARBA00022884"/>
    </source>
</evidence>
<dbReference type="PANTHER" id="PTHR11586">
    <property type="entry name" value="TRNA-AMINOACYLATION COFACTOR ARC1 FAMILY MEMBER"/>
    <property type="match status" value="1"/>
</dbReference>
<dbReference type="CDD" id="cd02798">
    <property type="entry name" value="tRNA_bind_CsaA"/>
    <property type="match status" value="1"/>
</dbReference>
<gene>
    <name evidence="5" type="ORF">GCM10011396_23570</name>
</gene>